<keyword evidence="3 6" id="KW-0812">Transmembrane</keyword>
<dbReference type="InterPro" id="IPR029151">
    <property type="entry name" value="Sensor-like_sf"/>
</dbReference>
<evidence type="ECO:0000256" key="3">
    <source>
        <dbReference type="ARBA" id="ARBA00022692"/>
    </source>
</evidence>
<dbReference type="InterPro" id="IPR000160">
    <property type="entry name" value="GGDEF_dom"/>
</dbReference>
<evidence type="ECO:0000256" key="6">
    <source>
        <dbReference type="SAM" id="Phobius"/>
    </source>
</evidence>
<dbReference type="InterPro" id="IPR043128">
    <property type="entry name" value="Rev_trsase/Diguanyl_cyclase"/>
</dbReference>
<dbReference type="InterPro" id="IPR050469">
    <property type="entry name" value="Diguanylate_Cyclase"/>
</dbReference>
<evidence type="ECO:0000256" key="4">
    <source>
        <dbReference type="ARBA" id="ARBA00022989"/>
    </source>
</evidence>
<proteinExistence type="predicted"/>
<dbReference type="Gene3D" id="3.30.450.20">
    <property type="entry name" value="PAS domain"/>
    <property type="match status" value="1"/>
</dbReference>
<dbReference type="EMBL" id="JACHXW010000003">
    <property type="protein sequence ID" value="MBB3151268.1"/>
    <property type="molecule type" value="Genomic_DNA"/>
</dbReference>
<reference evidence="8 9" key="1">
    <citation type="submission" date="2020-08" db="EMBL/GenBank/DDBJ databases">
        <title>Genomic Encyclopedia of Type Strains, Phase III (KMG-III): the genomes of soil and plant-associated and newly described type strains.</title>
        <authorList>
            <person name="Whitman W."/>
        </authorList>
    </citation>
    <scope>NUCLEOTIDE SEQUENCE [LARGE SCALE GENOMIC DNA]</scope>
    <source>
        <strain evidence="8 9">CECT 8234</strain>
    </source>
</reference>
<dbReference type="CDD" id="cd12912">
    <property type="entry name" value="PDC2_MCP_like"/>
    <property type="match status" value="1"/>
</dbReference>
<dbReference type="SMART" id="SM00267">
    <property type="entry name" value="GGDEF"/>
    <property type="match status" value="1"/>
</dbReference>
<sequence length="522" mass="58175">MGTRKGLKLRSVLMLLVIGSILLTAAFGGYFAWKMNKTSLTNGYLESNYQYAKKLASNTNELLRIMRTNIDGISQIATKLSISQNSQKELDIWYEASEHYFNAILIVNKDRVVTAASTQNEGKFVGTKLTSLASFEAVQQQAPLISQPYLGSASKRLLVMISSPIFNERDEYVGFVAGTVFLNDDNALNKSLSEHFYGNGSYVYVADKNGHLIFHPDKSRMNEMILTNDAINKAISGRSGAQQIVNSQNKSYFAGYAYEPLTGWAIIAQTPASIIDEPLKRLIWRLVFQSLPVFIVILLIAWYVSYMLSKPLFELAAFSEEAILSPKASSQRMPRINSYIYEVRQLNRSINNHFNLLNKEIRLDGLTGLANRKTFDLTIAEWLAEGVPFVLILLDIDHFKAINDRYGHLIGDEVLTYTASLIKRFSRSHDLCFRYGGEEFGILVRGGTVAVATQMAERLREGIGAEASPTGSSVFVSIGISHSDGQAAEAKAIIEMADKALYMSKETGRNRTTVYEHKQAGQ</sequence>
<dbReference type="InterPro" id="IPR033479">
    <property type="entry name" value="dCache_1"/>
</dbReference>
<keyword evidence="2" id="KW-1003">Cell membrane</keyword>
<dbReference type="NCBIfam" id="TIGR00254">
    <property type="entry name" value="GGDEF"/>
    <property type="match status" value="1"/>
</dbReference>
<dbReference type="PANTHER" id="PTHR45138">
    <property type="entry name" value="REGULATORY COMPONENTS OF SENSORY TRANSDUCTION SYSTEM"/>
    <property type="match status" value="1"/>
</dbReference>
<evidence type="ECO:0000256" key="2">
    <source>
        <dbReference type="ARBA" id="ARBA00022475"/>
    </source>
</evidence>
<dbReference type="PANTHER" id="PTHR45138:SF9">
    <property type="entry name" value="DIGUANYLATE CYCLASE DGCM-RELATED"/>
    <property type="match status" value="1"/>
</dbReference>
<comment type="subcellular location">
    <subcellularLocation>
        <location evidence="1">Cell membrane</location>
        <topology evidence="1">Multi-pass membrane protein</topology>
    </subcellularLocation>
</comment>
<dbReference type="GO" id="GO:0005886">
    <property type="term" value="C:plasma membrane"/>
    <property type="evidence" value="ECO:0007669"/>
    <property type="project" value="UniProtKB-SubCell"/>
</dbReference>
<evidence type="ECO:0000256" key="5">
    <source>
        <dbReference type="ARBA" id="ARBA00023136"/>
    </source>
</evidence>
<dbReference type="SUPFAM" id="SSF55073">
    <property type="entry name" value="Nucleotide cyclase"/>
    <property type="match status" value="1"/>
</dbReference>
<evidence type="ECO:0000313" key="9">
    <source>
        <dbReference type="Proteomes" id="UP000518605"/>
    </source>
</evidence>
<dbReference type="SUPFAM" id="SSF103190">
    <property type="entry name" value="Sensory domain-like"/>
    <property type="match status" value="1"/>
</dbReference>
<gene>
    <name evidence="8" type="ORF">FHS16_001311</name>
</gene>
<feature type="transmembrane region" description="Helical" evidence="6">
    <location>
        <begin position="12"/>
        <end position="33"/>
    </location>
</feature>
<dbReference type="GO" id="GO:1902201">
    <property type="term" value="P:negative regulation of bacterial-type flagellum-dependent cell motility"/>
    <property type="evidence" value="ECO:0007669"/>
    <property type="project" value="TreeGrafter"/>
</dbReference>
<dbReference type="Proteomes" id="UP000518605">
    <property type="component" value="Unassembled WGS sequence"/>
</dbReference>
<dbReference type="GO" id="GO:0043709">
    <property type="term" value="P:cell adhesion involved in single-species biofilm formation"/>
    <property type="evidence" value="ECO:0007669"/>
    <property type="project" value="TreeGrafter"/>
</dbReference>
<dbReference type="PROSITE" id="PS50887">
    <property type="entry name" value="GGDEF"/>
    <property type="match status" value="1"/>
</dbReference>
<protein>
    <submittedName>
        <fullName evidence="8">Diguanylate cyclase (GGDEF)-like protein</fullName>
    </submittedName>
</protein>
<dbReference type="GO" id="GO:0052621">
    <property type="term" value="F:diguanylate cyclase activity"/>
    <property type="evidence" value="ECO:0007669"/>
    <property type="project" value="TreeGrafter"/>
</dbReference>
<dbReference type="Pfam" id="PF00990">
    <property type="entry name" value="GGDEF"/>
    <property type="match status" value="1"/>
</dbReference>
<evidence type="ECO:0000256" key="1">
    <source>
        <dbReference type="ARBA" id="ARBA00004651"/>
    </source>
</evidence>
<name>A0A7W5G9F5_9BACL</name>
<evidence type="ECO:0000259" key="7">
    <source>
        <dbReference type="PROSITE" id="PS50887"/>
    </source>
</evidence>
<dbReference type="CDD" id="cd01949">
    <property type="entry name" value="GGDEF"/>
    <property type="match status" value="1"/>
</dbReference>
<dbReference type="Gene3D" id="3.30.70.270">
    <property type="match status" value="1"/>
</dbReference>
<feature type="transmembrane region" description="Helical" evidence="6">
    <location>
        <begin position="282"/>
        <end position="304"/>
    </location>
</feature>
<keyword evidence="4 6" id="KW-1133">Transmembrane helix</keyword>
<feature type="domain" description="GGDEF" evidence="7">
    <location>
        <begin position="387"/>
        <end position="517"/>
    </location>
</feature>
<dbReference type="CDD" id="cd18773">
    <property type="entry name" value="PDC1_HK_sensor"/>
    <property type="match status" value="1"/>
</dbReference>
<evidence type="ECO:0000313" key="8">
    <source>
        <dbReference type="EMBL" id="MBB3151268.1"/>
    </source>
</evidence>
<organism evidence="8 9">
    <name type="scientific">Paenibacillus endophyticus</name>
    <dbReference type="NCBI Taxonomy" id="1294268"/>
    <lineage>
        <taxon>Bacteria</taxon>
        <taxon>Bacillati</taxon>
        <taxon>Bacillota</taxon>
        <taxon>Bacilli</taxon>
        <taxon>Bacillales</taxon>
        <taxon>Paenibacillaceae</taxon>
        <taxon>Paenibacillus</taxon>
    </lineage>
</organism>
<keyword evidence="9" id="KW-1185">Reference proteome</keyword>
<dbReference type="Pfam" id="PF02743">
    <property type="entry name" value="dCache_1"/>
    <property type="match status" value="1"/>
</dbReference>
<comment type="caution">
    <text evidence="8">The sequence shown here is derived from an EMBL/GenBank/DDBJ whole genome shotgun (WGS) entry which is preliminary data.</text>
</comment>
<dbReference type="FunFam" id="3.30.70.270:FF:000001">
    <property type="entry name" value="Diguanylate cyclase domain protein"/>
    <property type="match status" value="1"/>
</dbReference>
<keyword evidence="5 6" id="KW-0472">Membrane</keyword>
<dbReference type="InterPro" id="IPR029787">
    <property type="entry name" value="Nucleotide_cyclase"/>
</dbReference>
<dbReference type="AlphaFoldDB" id="A0A7W5G9F5"/>
<dbReference type="RefSeq" id="WP_183560072.1">
    <property type="nucleotide sequence ID" value="NZ_CBCSLB010000002.1"/>
</dbReference>
<accession>A0A7W5G9F5</accession>